<dbReference type="PANTHER" id="PTHR37469">
    <property type="entry name" value="CELLOBIONIC ACID PHOSPHORYLASE-RELATED"/>
    <property type="match status" value="1"/>
</dbReference>
<dbReference type="InterPro" id="IPR012341">
    <property type="entry name" value="6hp_glycosidase-like_sf"/>
</dbReference>
<evidence type="ECO:0000256" key="2">
    <source>
        <dbReference type="ARBA" id="ARBA00022679"/>
    </source>
</evidence>
<dbReference type="GO" id="GO:0016757">
    <property type="term" value="F:glycosyltransferase activity"/>
    <property type="evidence" value="ECO:0007669"/>
    <property type="project" value="UniProtKB-KW"/>
</dbReference>
<dbReference type="PANTHER" id="PTHR37469:SF2">
    <property type="entry name" value="CELLOBIONIC ACID PHOSPHORYLASE"/>
    <property type="match status" value="1"/>
</dbReference>
<dbReference type="Pfam" id="PF17167">
    <property type="entry name" value="Glyco_hydro_94"/>
    <property type="match status" value="1"/>
</dbReference>
<reference evidence="4 5" key="1">
    <citation type="submission" date="2018-06" db="EMBL/GenBank/DDBJ databases">
        <authorList>
            <consortium name="Pathogen Informatics"/>
            <person name="Doyle S."/>
        </authorList>
    </citation>
    <scope>NUCLEOTIDE SEQUENCE [LARGE SCALE GENOMIC DNA]</scope>
    <source>
        <strain evidence="4 5">NCTC12862</strain>
    </source>
</reference>
<sequence>MCKAWSAYLERLTNALEDHYWDGAWYQRGYFDDGTPLGSKTNDECQIDTIVHLGLSFLKWLLLSVKNKQ</sequence>
<evidence type="ECO:0000259" key="3">
    <source>
        <dbReference type="Pfam" id="PF17167"/>
    </source>
</evidence>
<dbReference type="Gene3D" id="1.50.10.10">
    <property type="match status" value="1"/>
</dbReference>
<evidence type="ECO:0000256" key="1">
    <source>
        <dbReference type="ARBA" id="ARBA00022676"/>
    </source>
</evidence>
<proteinExistence type="predicted"/>
<keyword evidence="1" id="KW-0328">Glycosyltransferase</keyword>
<dbReference type="InterPro" id="IPR008928">
    <property type="entry name" value="6-hairpin_glycosidase_sf"/>
</dbReference>
<gene>
    <name evidence="4" type="ORF">NCTC12862_01591</name>
</gene>
<dbReference type="InterPro" id="IPR033432">
    <property type="entry name" value="GH94_catalytic"/>
</dbReference>
<protein>
    <submittedName>
        <fullName evidence="4">Cellobiose phosphorylase</fullName>
    </submittedName>
</protein>
<dbReference type="EMBL" id="UFTF01000001">
    <property type="protein sequence ID" value="SUV46176.1"/>
    <property type="molecule type" value="Genomic_DNA"/>
</dbReference>
<keyword evidence="2" id="KW-0808">Transferase</keyword>
<evidence type="ECO:0000313" key="4">
    <source>
        <dbReference type="EMBL" id="SUV46176.1"/>
    </source>
</evidence>
<organism evidence="4 5">
    <name type="scientific">Bartonella doshiae</name>
    <dbReference type="NCBI Taxonomy" id="33044"/>
    <lineage>
        <taxon>Bacteria</taxon>
        <taxon>Pseudomonadati</taxon>
        <taxon>Pseudomonadota</taxon>
        <taxon>Alphaproteobacteria</taxon>
        <taxon>Hyphomicrobiales</taxon>
        <taxon>Bartonellaceae</taxon>
        <taxon>Bartonella</taxon>
    </lineage>
</organism>
<feature type="domain" description="Glycosyl hydrolase 94 catalytic" evidence="3">
    <location>
        <begin position="9"/>
        <end position="49"/>
    </location>
</feature>
<dbReference type="InterPro" id="IPR052047">
    <property type="entry name" value="GH94_Enzymes"/>
</dbReference>
<dbReference type="Proteomes" id="UP000254950">
    <property type="component" value="Unassembled WGS sequence"/>
</dbReference>
<dbReference type="GO" id="GO:0005975">
    <property type="term" value="P:carbohydrate metabolic process"/>
    <property type="evidence" value="ECO:0007669"/>
    <property type="project" value="InterPro"/>
</dbReference>
<dbReference type="SUPFAM" id="SSF48208">
    <property type="entry name" value="Six-hairpin glycosidases"/>
    <property type="match status" value="1"/>
</dbReference>
<dbReference type="AlphaFoldDB" id="A0A380ZMH8"/>
<evidence type="ECO:0000313" key="5">
    <source>
        <dbReference type="Proteomes" id="UP000254950"/>
    </source>
</evidence>
<name>A0A380ZMH8_BARDO</name>
<accession>A0A380ZMH8</accession>